<dbReference type="Proteomes" id="UP001156560">
    <property type="component" value="Plasmid pHLA"/>
</dbReference>
<dbReference type="EMBL" id="CP114196">
    <property type="protein sequence ID" value="WAT93659.1"/>
    <property type="molecule type" value="Genomic_DNA"/>
</dbReference>
<accession>A0AA47L9I1</accession>
<proteinExistence type="predicted"/>
<dbReference type="RefSeq" id="WP_025634874.1">
    <property type="nucleotide sequence ID" value="NZ_CP114196.1"/>
</dbReference>
<evidence type="ECO:0000313" key="2">
    <source>
        <dbReference type="Proteomes" id="UP001156560"/>
    </source>
</evidence>
<keyword evidence="1" id="KW-0614">Plasmid</keyword>
<protein>
    <submittedName>
        <fullName evidence="1">Uncharacterized protein</fullName>
    </submittedName>
</protein>
<organism evidence="1 2">
    <name type="scientific">Vibrio parahaemolyticus</name>
    <dbReference type="NCBI Taxonomy" id="670"/>
    <lineage>
        <taxon>Bacteria</taxon>
        <taxon>Pseudomonadati</taxon>
        <taxon>Pseudomonadota</taxon>
        <taxon>Gammaproteobacteria</taxon>
        <taxon>Vibrionales</taxon>
        <taxon>Vibrionaceae</taxon>
        <taxon>Vibrio</taxon>
    </lineage>
</organism>
<geneLocation type="plasmid" evidence="1 2">
    <name>pHLA</name>
</geneLocation>
<sequence length="98" mass="10974">MTNMISTLRKRVRENGSASISIDEFNQLQAEWIKRVYPTETLALKALIALESESEDAALDILNGYALMDLVYVSNLCNQLNELTKCVDLMATEQSKSS</sequence>
<name>A0AA47L9I1_VIBPH</name>
<dbReference type="AlphaFoldDB" id="A0AA47L9I1"/>
<reference evidence="1" key="1">
    <citation type="submission" date="2022-12" db="EMBL/GenBank/DDBJ databases">
        <title>Vibrio parahaemolyticus become highly virulent by producing novel Tc toxins.</title>
        <authorList>
            <person name="Yang F."/>
            <person name="You Y."/>
            <person name="Lai Q."/>
            <person name="Xu L."/>
            <person name="Li F."/>
        </authorList>
    </citation>
    <scope>NUCLEOTIDE SEQUENCE</scope>
    <source>
        <strain evidence="1">Vp-HL-202005</strain>
        <plasmid evidence="1">pHLA</plasmid>
    </source>
</reference>
<evidence type="ECO:0000313" key="1">
    <source>
        <dbReference type="EMBL" id="WAT93659.1"/>
    </source>
</evidence>
<gene>
    <name evidence="1" type="ORF">O1Q84_26440</name>
</gene>